<feature type="compositionally biased region" description="Basic residues" evidence="3">
    <location>
        <begin position="93"/>
        <end position="102"/>
    </location>
</feature>
<feature type="compositionally biased region" description="Acidic residues" evidence="3">
    <location>
        <begin position="162"/>
        <end position="176"/>
    </location>
</feature>
<keyword evidence="2" id="KW-0963">Cytoplasm</keyword>
<dbReference type="AlphaFoldDB" id="A0A8S4A6Z2"/>
<dbReference type="InterPro" id="IPR057288">
    <property type="entry name" value="PH_PLEKHM2"/>
</dbReference>
<evidence type="ECO:0000313" key="7">
    <source>
        <dbReference type="Proteomes" id="UP000678393"/>
    </source>
</evidence>
<comment type="caution">
    <text evidence="6">The sequence shown here is derived from an EMBL/GenBank/DDBJ whole genome shotgun (WGS) entry which is preliminary data.</text>
</comment>
<dbReference type="OrthoDB" id="7451790at2759"/>
<dbReference type="Pfam" id="PF23142">
    <property type="entry name" value="PH_PLEKHM2"/>
    <property type="match status" value="1"/>
</dbReference>
<reference evidence="6" key="1">
    <citation type="submission" date="2021-04" db="EMBL/GenBank/DDBJ databases">
        <authorList>
            <consortium name="Molecular Ecology Group"/>
        </authorList>
    </citation>
    <scope>NUCLEOTIDE SEQUENCE</scope>
</reference>
<sequence length="479" mass="52918">MFTADSDRSASTISPLSSNICSSMVSSIYETSMNTPGGESDAVPHVEGGDAGPDSADGIQALVSTAVVMFGSSCSSSEDLPSIYDHPRESHLSSRKKPHTKHKEPSSQRKITSEVNGLAEGSSVCVPEMQPDSQGGSVTRTYPQANSNISQNVVLASNSAEGEYDEDNDSDEGEEEDLVPKYAFHHLNHRLTLYLMMSLFGTDEEFDCKLQGEVVQYIVEKSYEGLLVMSSARFYILKITSEDHSQPPDHWLHCVEIQPIPELRYIDVGLGGQTFRLEFVTDCSSYTFVTRNHDKTVQFVELLHTNLAKYAVSQGIASHVVVSDDIDEATLNNLDRDVVSKLAADQRMLHYCMGFIERGNQKLFPVSFVITTSDICLVCANLQWPQPRLQAAISEETVGKQFTVLERQKVSNVAAAEVCETTMKKIRLELFNETEGTSTSWNITLASKQSTVDFINALSQPWAKEFGVDMDVVYADLPF</sequence>
<feature type="region of interest" description="Disordered" evidence="3">
    <location>
        <begin position="31"/>
        <end position="57"/>
    </location>
</feature>
<evidence type="ECO:0000256" key="3">
    <source>
        <dbReference type="SAM" id="MobiDB-lite"/>
    </source>
</evidence>
<evidence type="ECO:0000259" key="4">
    <source>
        <dbReference type="Pfam" id="PF23142"/>
    </source>
</evidence>
<accession>A0A8S4A6Z2</accession>
<evidence type="ECO:0000259" key="5">
    <source>
        <dbReference type="Pfam" id="PF25624"/>
    </source>
</evidence>
<name>A0A8S4A6Z2_9EUPU</name>
<dbReference type="Proteomes" id="UP000678393">
    <property type="component" value="Unassembled WGS sequence"/>
</dbReference>
<dbReference type="EMBL" id="CAJHNH020008464">
    <property type="protein sequence ID" value="CAG5135855.1"/>
    <property type="molecule type" value="Genomic_DNA"/>
</dbReference>
<dbReference type="Pfam" id="PF25624">
    <property type="entry name" value="PH_S11IP_C"/>
    <property type="match status" value="1"/>
</dbReference>
<organism evidence="6 7">
    <name type="scientific">Candidula unifasciata</name>
    <dbReference type="NCBI Taxonomy" id="100452"/>
    <lineage>
        <taxon>Eukaryota</taxon>
        <taxon>Metazoa</taxon>
        <taxon>Spiralia</taxon>
        <taxon>Lophotrochozoa</taxon>
        <taxon>Mollusca</taxon>
        <taxon>Gastropoda</taxon>
        <taxon>Heterobranchia</taxon>
        <taxon>Euthyneura</taxon>
        <taxon>Panpulmonata</taxon>
        <taxon>Eupulmonata</taxon>
        <taxon>Stylommatophora</taxon>
        <taxon>Helicina</taxon>
        <taxon>Helicoidea</taxon>
        <taxon>Geomitridae</taxon>
        <taxon>Candidula</taxon>
    </lineage>
</organism>
<dbReference type="InterPro" id="IPR057676">
    <property type="entry name" value="PH_S11IP_C"/>
</dbReference>
<proteinExistence type="predicted"/>
<feature type="domain" description="STK11-interacting protein C-terminal PH" evidence="5">
    <location>
        <begin position="344"/>
        <end position="473"/>
    </location>
</feature>
<comment type="subcellular location">
    <subcellularLocation>
        <location evidence="1">Cytoplasm</location>
    </subcellularLocation>
</comment>
<protein>
    <submittedName>
        <fullName evidence="6">Uncharacterized protein</fullName>
    </submittedName>
</protein>
<evidence type="ECO:0000256" key="1">
    <source>
        <dbReference type="ARBA" id="ARBA00004496"/>
    </source>
</evidence>
<gene>
    <name evidence="6" type="ORF">CUNI_LOCUS21413</name>
</gene>
<keyword evidence="7" id="KW-1185">Reference proteome</keyword>
<dbReference type="GO" id="GO:0005737">
    <property type="term" value="C:cytoplasm"/>
    <property type="evidence" value="ECO:0007669"/>
    <property type="project" value="UniProtKB-SubCell"/>
</dbReference>
<evidence type="ECO:0000313" key="6">
    <source>
        <dbReference type="EMBL" id="CAG5135855.1"/>
    </source>
</evidence>
<evidence type="ECO:0000256" key="2">
    <source>
        <dbReference type="ARBA" id="ARBA00022490"/>
    </source>
</evidence>
<feature type="compositionally biased region" description="Polar residues" evidence="3">
    <location>
        <begin position="131"/>
        <end position="160"/>
    </location>
</feature>
<feature type="domain" description="PLEKHM2 PH" evidence="4">
    <location>
        <begin position="183"/>
        <end position="310"/>
    </location>
</feature>
<feature type="region of interest" description="Disordered" evidence="3">
    <location>
        <begin position="77"/>
        <end position="176"/>
    </location>
</feature>